<feature type="compositionally biased region" description="Basic and acidic residues" evidence="1">
    <location>
        <begin position="331"/>
        <end position="351"/>
    </location>
</feature>
<protein>
    <recommendedName>
        <fullName evidence="2">Rab-GAP TBC domain-containing protein</fullName>
    </recommendedName>
</protein>
<dbReference type="InterPro" id="IPR035969">
    <property type="entry name" value="Rab-GAP_TBC_sf"/>
</dbReference>
<feature type="compositionally biased region" description="Polar residues" evidence="1">
    <location>
        <begin position="308"/>
        <end position="323"/>
    </location>
</feature>
<evidence type="ECO:0000256" key="1">
    <source>
        <dbReference type="SAM" id="MobiDB-lite"/>
    </source>
</evidence>
<dbReference type="Pfam" id="PF00566">
    <property type="entry name" value="RabGAP-TBC"/>
    <property type="match status" value="1"/>
</dbReference>
<accession>A0ABR3VDD5</accession>
<sequence length="1081" mass="116810">MEAMSASSSTLPAPLQRSVSQQSATSTRSHRSSARPRKRLASQASSASSSIAPSEDKSLTSFPSFSPESPREERSDFPATRDDATPVTSVTSSRKTSGQSLTSSEAPSQESAQQPGQESNPQPGRPPSSIVANLTSTPPSPSRGALFEDDPPAPRKVPGALHLADDAHIERLIARHGAVNLVRQIAEDLAQRDDQIASMRRRAEERERALRKIILECGLSSLDLETRLRALEQEARSQAKARQTSEAQLSDLVTDAMSGDVRHAFSNSIFEDATIRASSVPLPDPASSAKGTGRGWKDYLWGTGSVKKSSQAEVNTGNGSKHSTAVIKATVPERRPPLQEDLFRPPEEDSVRSLSRASSVSSMNSSNTTRKTSLASMALRLVAGGAAGNREGEVRGRSNGAQNGGSVRGPSASSVGASGANRSGSVQGGPKSLMAMRRPAGPARPMAATPRPQPEDWGTMATTPGNLTVSRHQSYGPVEMDTIFSPEDQPPTLTHIYNNNYAGTDFLTDRYGFIYDQRRKRRQKMAAEVARQAKKGARVELVTSSRADLPSETFDDAASGKASLGSGHRPDTPCSSEEAREDAVKPKRWQDYLKFATHPTELLSHTPLISAQVFEVLDAADSPPPPRSPSQSPSIRSEDRGFLPCATTTTAAITPGDADVQPSSAPSSEGELAPTPPAKEDNEPVRLLLENLNSLHDSIQREKEVRWNDFLRKVRAERKRDGEAAAAAAAAAAEARFQKATTVMPEARIADGELIGMASMGIQGKMGRAKAIEFRSLLLGGIPVSYRHKIWSECSGANALREPGYYAQLTSGRGGSDDPQVARQIEADITRTLTDNIFFRKGPGVDRLREVLLAYARRNPDVGYCQGMNLVAANLLLVTPSAEDAFWILASIIENILPPHYFDDSLLASRADQIVMRGYVKQVLPRLSAHLESLDIHLESMTFAWFLSLFTYCLSAEALFRVWDVVLCAPHEAGAFLFQVALALLKLNEPALLGCKSAAQAYMYINHQVANHAISIDGLVQASEALRRVVKRDDVEQRRKKALEEEREERRRASEARVAVRRVKGGGGETQDSASALSGGS</sequence>
<feature type="compositionally biased region" description="Low complexity" evidence="1">
    <location>
        <begin position="352"/>
        <end position="367"/>
    </location>
</feature>
<feature type="domain" description="Rab-GAP TBC" evidence="2">
    <location>
        <begin position="781"/>
        <end position="970"/>
    </location>
</feature>
<dbReference type="SMART" id="SM00164">
    <property type="entry name" value="TBC"/>
    <property type="match status" value="1"/>
</dbReference>
<feature type="compositionally biased region" description="Basic and acidic residues" evidence="1">
    <location>
        <begin position="1037"/>
        <end position="1055"/>
    </location>
</feature>
<feature type="compositionally biased region" description="Basic and acidic residues" evidence="1">
    <location>
        <begin position="69"/>
        <end position="84"/>
    </location>
</feature>
<feature type="region of interest" description="Disordered" evidence="1">
    <location>
        <begin position="619"/>
        <end position="682"/>
    </location>
</feature>
<dbReference type="PROSITE" id="PS50086">
    <property type="entry name" value="TBC_RABGAP"/>
    <property type="match status" value="1"/>
</dbReference>
<feature type="compositionally biased region" description="Polar residues" evidence="1">
    <location>
        <begin position="86"/>
        <end position="102"/>
    </location>
</feature>
<dbReference type="Gene3D" id="1.10.472.80">
    <property type="entry name" value="Ypt/Rab-GAP domain of gyp1p, domain 3"/>
    <property type="match status" value="1"/>
</dbReference>
<evidence type="ECO:0000313" key="3">
    <source>
        <dbReference type="EMBL" id="KAL1839817.1"/>
    </source>
</evidence>
<feature type="compositionally biased region" description="Low complexity" evidence="1">
    <location>
        <begin position="41"/>
        <end position="53"/>
    </location>
</feature>
<dbReference type="InterPro" id="IPR000195">
    <property type="entry name" value="Rab-GAP-TBC_dom"/>
</dbReference>
<keyword evidence="4" id="KW-1185">Reference proteome</keyword>
<dbReference type="PANTHER" id="PTHR47219:SF20">
    <property type="entry name" value="TBC1 DOMAIN FAMILY MEMBER 2B"/>
    <property type="match status" value="1"/>
</dbReference>
<feature type="compositionally biased region" description="Polar residues" evidence="1">
    <location>
        <begin position="1"/>
        <end position="11"/>
    </location>
</feature>
<evidence type="ECO:0000259" key="2">
    <source>
        <dbReference type="PROSITE" id="PS50086"/>
    </source>
</evidence>
<dbReference type="PANTHER" id="PTHR47219">
    <property type="entry name" value="RAB GTPASE-ACTIVATING PROTEIN 1-LIKE"/>
    <property type="match status" value="1"/>
</dbReference>
<feature type="compositionally biased region" description="Low complexity" evidence="1">
    <location>
        <begin position="434"/>
        <end position="450"/>
    </location>
</feature>
<gene>
    <name evidence="3" type="ORF">VTJ49DRAFT_1096</name>
</gene>
<feature type="compositionally biased region" description="Low complexity" evidence="1">
    <location>
        <begin position="103"/>
        <end position="115"/>
    </location>
</feature>
<dbReference type="SUPFAM" id="SSF47923">
    <property type="entry name" value="Ypt/Rab-GAP domain of gyp1p"/>
    <property type="match status" value="2"/>
</dbReference>
<feature type="compositionally biased region" description="Basic residues" evidence="1">
    <location>
        <begin position="28"/>
        <end position="40"/>
    </location>
</feature>
<feature type="region of interest" description="Disordered" evidence="1">
    <location>
        <begin position="550"/>
        <end position="585"/>
    </location>
</feature>
<evidence type="ECO:0000313" key="4">
    <source>
        <dbReference type="Proteomes" id="UP001583172"/>
    </source>
</evidence>
<feature type="compositionally biased region" description="Low complexity" evidence="1">
    <location>
        <begin position="408"/>
        <end position="425"/>
    </location>
</feature>
<name>A0ABR3VDD5_HUMIN</name>
<feature type="region of interest" description="Disordered" evidence="1">
    <location>
        <begin position="388"/>
        <end position="466"/>
    </location>
</feature>
<reference evidence="3 4" key="1">
    <citation type="journal article" date="2024" name="Commun. Biol.">
        <title>Comparative genomic analysis of thermophilic fungi reveals convergent evolutionary adaptations and gene losses.</title>
        <authorList>
            <person name="Steindorff A.S."/>
            <person name="Aguilar-Pontes M.V."/>
            <person name="Robinson A.J."/>
            <person name="Andreopoulos B."/>
            <person name="LaButti K."/>
            <person name="Kuo A."/>
            <person name="Mondo S."/>
            <person name="Riley R."/>
            <person name="Otillar R."/>
            <person name="Haridas S."/>
            <person name="Lipzen A."/>
            <person name="Grimwood J."/>
            <person name="Schmutz J."/>
            <person name="Clum A."/>
            <person name="Reid I.D."/>
            <person name="Moisan M.C."/>
            <person name="Butler G."/>
            <person name="Nguyen T.T.M."/>
            <person name="Dewar K."/>
            <person name="Conant G."/>
            <person name="Drula E."/>
            <person name="Henrissat B."/>
            <person name="Hansel C."/>
            <person name="Singer S."/>
            <person name="Hutchinson M.I."/>
            <person name="de Vries R.P."/>
            <person name="Natvig D.O."/>
            <person name="Powell A.J."/>
            <person name="Tsang A."/>
            <person name="Grigoriev I.V."/>
        </authorList>
    </citation>
    <scope>NUCLEOTIDE SEQUENCE [LARGE SCALE GENOMIC DNA]</scope>
    <source>
        <strain evidence="3 4">CBS 620.91</strain>
    </source>
</reference>
<dbReference type="Proteomes" id="UP001583172">
    <property type="component" value="Unassembled WGS sequence"/>
</dbReference>
<comment type="caution">
    <text evidence="3">The sequence shown here is derived from an EMBL/GenBank/DDBJ whole genome shotgun (WGS) entry which is preliminary data.</text>
</comment>
<dbReference type="InterPro" id="IPR050302">
    <property type="entry name" value="Rab_GAP_TBC_domain"/>
</dbReference>
<feature type="region of interest" description="Disordered" evidence="1">
    <location>
        <begin position="1037"/>
        <end position="1081"/>
    </location>
</feature>
<dbReference type="Gene3D" id="1.10.8.270">
    <property type="entry name" value="putative rabgap domain of human tbc1 domain family member 14 like domains"/>
    <property type="match status" value="1"/>
</dbReference>
<dbReference type="EMBL" id="JAZGSY010000139">
    <property type="protein sequence ID" value="KAL1839817.1"/>
    <property type="molecule type" value="Genomic_DNA"/>
</dbReference>
<feature type="region of interest" description="Disordered" evidence="1">
    <location>
        <begin position="308"/>
        <end position="373"/>
    </location>
</feature>
<feature type="compositionally biased region" description="Polar residues" evidence="1">
    <location>
        <begin position="1070"/>
        <end position="1081"/>
    </location>
</feature>
<proteinExistence type="predicted"/>
<organism evidence="3 4">
    <name type="scientific">Humicola insolens</name>
    <name type="common">Soft-rot fungus</name>
    <dbReference type="NCBI Taxonomy" id="85995"/>
    <lineage>
        <taxon>Eukaryota</taxon>
        <taxon>Fungi</taxon>
        <taxon>Dikarya</taxon>
        <taxon>Ascomycota</taxon>
        <taxon>Pezizomycotina</taxon>
        <taxon>Sordariomycetes</taxon>
        <taxon>Sordariomycetidae</taxon>
        <taxon>Sordariales</taxon>
        <taxon>Chaetomiaceae</taxon>
        <taxon>Mycothermus</taxon>
    </lineage>
</organism>
<feature type="region of interest" description="Disordered" evidence="1">
    <location>
        <begin position="1"/>
        <end position="159"/>
    </location>
</feature>